<evidence type="ECO:0000313" key="3">
    <source>
        <dbReference type="EMBL" id="TYG57238.1"/>
    </source>
</evidence>
<accession>A0A5D2BL07</accession>
<protein>
    <submittedName>
        <fullName evidence="3">Uncharacterized protein</fullName>
    </submittedName>
</protein>
<dbReference type="AlphaFoldDB" id="A0A5D2BL07"/>
<keyword evidence="4" id="KW-1185">Reference proteome</keyword>
<dbReference type="Proteomes" id="UP000323506">
    <property type="component" value="Chromosome D08"/>
</dbReference>
<keyword evidence="2" id="KW-0812">Transmembrane</keyword>
<dbReference type="EMBL" id="CM017708">
    <property type="protein sequence ID" value="TYG57238.1"/>
    <property type="molecule type" value="Genomic_DNA"/>
</dbReference>
<gene>
    <name evidence="3" type="ORF">ES288_D08G126500v1</name>
</gene>
<sequence>MMAADASSMRGGGTTSFASSPSSNLLPNNLLLLTAFLAFALAQFLKLFTNCTPVPLFIFFPSFSLGISLPQEWLFWFCGVAGVILVFTSQDLKQNPFPCDGYSVARIVKLHFQQNSALEKGNVEGNPSSNSKGEAGYSRIGGQEQIQHPKISFGCTTCQQGYNCTNHTC</sequence>
<proteinExistence type="predicted"/>
<feature type="transmembrane region" description="Helical" evidence="2">
    <location>
        <begin position="73"/>
        <end position="89"/>
    </location>
</feature>
<feature type="region of interest" description="Disordered" evidence="1">
    <location>
        <begin position="1"/>
        <end position="21"/>
    </location>
</feature>
<name>A0A5D2BL07_GOSDA</name>
<organism evidence="3 4">
    <name type="scientific">Gossypium darwinii</name>
    <name type="common">Darwin's cotton</name>
    <name type="synonym">Gossypium barbadense var. darwinii</name>
    <dbReference type="NCBI Taxonomy" id="34276"/>
    <lineage>
        <taxon>Eukaryota</taxon>
        <taxon>Viridiplantae</taxon>
        <taxon>Streptophyta</taxon>
        <taxon>Embryophyta</taxon>
        <taxon>Tracheophyta</taxon>
        <taxon>Spermatophyta</taxon>
        <taxon>Magnoliopsida</taxon>
        <taxon>eudicotyledons</taxon>
        <taxon>Gunneridae</taxon>
        <taxon>Pentapetalae</taxon>
        <taxon>rosids</taxon>
        <taxon>malvids</taxon>
        <taxon>Malvales</taxon>
        <taxon>Malvaceae</taxon>
        <taxon>Malvoideae</taxon>
        <taxon>Gossypium</taxon>
    </lineage>
</organism>
<keyword evidence="2" id="KW-1133">Transmembrane helix</keyword>
<evidence type="ECO:0000256" key="2">
    <source>
        <dbReference type="SAM" id="Phobius"/>
    </source>
</evidence>
<evidence type="ECO:0000256" key="1">
    <source>
        <dbReference type="SAM" id="MobiDB-lite"/>
    </source>
</evidence>
<evidence type="ECO:0000313" key="4">
    <source>
        <dbReference type="Proteomes" id="UP000323506"/>
    </source>
</evidence>
<keyword evidence="2" id="KW-0472">Membrane</keyword>
<reference evidence="3 4" key="1">
    <citation type="submission" date="2019-06" db="EMBL/GenBank/DDBJ databases">
        <title>WGS assembly of Gossypium darwinii.</title>
        <authorList>
            <person name="Chen Z.J."/>
            <person name="Sreedasyam A."/>
            <person name="Ando A."/>
            <person name="Song Q."/>
            <person name="De L."/>
            <person name="Hulse-Kemp A."/>
            <person name="Ding M."/>
            <person name="Ye W."/>
            <person name="Kirkbride R."/>
            <person name="Jenkins J."/>
            <person name="Plott C."/>
            <person name="Lovell J."/>
            <person name="Lin Y.-M."/>
            <person name="Vaughn R."/>
            <person name="Liu B."/>
            <person name="Li W."/>
            <person name="Simpson S."/>
            <person name="Scheffler B."/>
            <person name="Saski C."/>
            <person name="Grover C."/>
            <person name="Hu G."/>
            <person name="Conover J."/>
            <person name="Carlson J."/>
            <person name="Shu S."/>
            <person name="Boston L."/>
            <person name="Williams M."/>
            <person name="Peterson D."/>
            <person name="Mcgee K."/>
            <person name="Jones D."/>
            <person name="Wendel J."/>
            <person name="Stelly D."/>
            <person name="Grimwood J."/>
            <person name="Schmutz J."/>
        </authorList>
    </citation>
    <scope>NUCLEOTIDE SEQUENCE [LARGE SCALE GENOMIC DNA]</scope>
    <source>
        <strain evidence="3">1808015.09</strain>
    </source>
</reference>